<feature type="compositionally biased region" description="Polar residues" evidence="2">
    <location>
        <begin position="308"/>
        <end position="323"/>
    </location>
</feature>
<keyword evidence="3" id="KW-1133">Transmembrane helix</keyword>
<accession>A0A5C3QZ15</accession>
<keyword evidence="3" id="KW-0472">Membrane</keyword>
<feature type="region of interest" description="Disordered" evidence="2">
    <location>
        <begin position="267"/>
        <end position="326"/>
    </location>
</feature>
<feature type="coiled-coil region" evidence="1">
    <location>
        <begin position="482"/>
        <end position="512"/>
    </location>
</feature>
<feature type="region of interest" description="Disordered" evidence="2">
    <location>
        <begin position="42"/>
        <end position="91"/>
    </location>
</feature>
<feature type="compositionally biased region" description="Pro residues" evidence="2">
    <location>
        <begin position="57"/>
        <end position="68"/>
    </location>
</feature>
<keyword evidence="5" id="KW-1185">Reference proteome</keyword>
<evidence type="ECO:0000256" key="1">
    <source>
        <dbReference type="SAM" id="Coils"/>
    </source>
</evidence>
<evidence type="ECO:0000256" key="3">
    <source>
        <dbReference type="SAM" id="Phobius"/>
    </source>
</evidence>
<evidence type="ECO:0000313" key="4">
    <source>
        <dbReference type="EMBL" id="TFL06060.1"/>
    </source>
</evidence>
<dbReference type="AlphaFoldDB" id="A0A5C3QZ15"/>
<feature type="compositionally biased region" description="Polar residues" evidence="2">
    <location>
        <begin position="290"/>
        <end position="299"/>
    </location>
</feature>
<feature type="transmembrane region" description="Helical" evidence="3">
    <location>
        <begin position="828"/>
        <end position="848"/>
    </location>
</feature>
<sequence>MMAGGTGHETNPARLFSDEYELAHEDPRILQDVERALKLKAKRDARIKSGTPASIPTAPPPLQEPPRLPTTLQTTSPARIPRRTSPNETVMDDVDFGPSTTGMNAGSDQHTTHPLAWSSDGGATLHWGKEEEGHGKKWGFAKHKGKGREPDSKQLATLDNLYKDKLRKIHTLATPSTHSKAAITADQLSRRYTRLFESQTPGFEPVNLAKTARWNAGNELIVRRTLEKAEPYTWLKHLERRKPADYERNPWHFTALIVEEYFHAQAAQRGRKGRGPLTPQDANPNPRLSDPSSTSSASVFNGGPSADGQISFQPFVSPSTLPADTSRRSVDAMSGYSTPFSAIGSYKGAAAHSIHSPHSSRQHLNDLLSLPPRHESDADSDTFDPVLSDAISKRSQQRIPKQTRIDIPDSGTGASIRVVLSRENSDNELGSPIKMTRPQAHRFRSQGSVSVGMVSLAPIDASPVSEGKRRGSLPFPVVEKPAPVQEREKEKVEEEEVRMKEERERRERGEYKRKMALLEDCTDQNHRTRQLLNRIAVAIKDYNHAQARIIDYLRIPDYPLLSQDAIDAFSHDPANVTNSIRRSTGWRAVEEIHARVIKQREILLMFIAERRRNGPSLDSMPDSVLKSPVEKLLMLLVALEEQKMIISERAEVGARKLQEVKEVHGVVKKEYNDVLSHTAVVYPELTLIVGLEETYHAKYQHLYDFGMDFLTLFLDTVTPFWRTYGKTIGEDIRDFLIVPLYRNEFTGEPKRYPITRFPARSARHWVCLLSVFVACGAAVVVQARTAWGLGLGLGGGVAEERAGVRWVFVPLFWAGMMVWWGAVLVEGVVVVSQVGMSAWWAGWLVGLWN</sequence>
<feature type="transmembrane region" description="Helical" evidence="3">
    <location>
        <begin position="802"/>
        <end position="822"/>
    </location>
</feature>
<organism evidence="4 5">
    <name type="scientific">Pterulicium gracile</name>
    <dbReference type="NCBI Taxonomy" id="1884261"/>
    <lineage>
        <taxon>Eukaryota</taxon>
        <taxon>Fungi</taxon>
        <taxon>Dikarya</taxon>
        <taxon>Basidiomycota</taxon>
        <taxon>Agaricomycotina</taxon>
        <taxon>Agaricomycetes</taxon>
        <taxon>Agaricomycetidae</taxon>
        <taxon>Agaricales</taxon>
        <taxon>Pleurotineae</taxon>
        <taxon>Pterulaceae</taxon>
        <taxon>Pterulicium</taxon>
    </lineage>
</organism>
<dbReference type="OrthoDB" id="3190515at2759"/>
<gene>
    <name evidence="4" type="ORF">BDV98DRAFT_540017</name>
</gene>
<evidence type="ECO:0000256" key="2">
    <source>
        <dbReference type="SAM" id="MobiDB-lite"/>
    </source>
</evidence>
<evidence type="ECO:0000313" key="5">
    <source>
        <dbReference type="Proteomes" id="UP000305067"/>
    </source>
</evidence>
<dbReference type="EMBL" id="ML178815">
    <property type="protein sequence ID" value="TFL06060.1"/>
    <property type="molecule type" value="Genomic_DNA"/>
</dbReference>
<keyword evidence="1" id="KW-0175">Coiled coil</keyword>
<reference evidence="4 5" key="1">
    <citation type="journal article" date="2019" name="Nat. Ecol. Evol.">
        <title>Megaphylogeny resolves global patterns of mushroom evolution.</title>
        <authorList>
            <person name="Varga T."/>
            <person name="Krizsan K."/>
            <person name="Foldi C."/>
            <person name="Dima B."/>
            <person name="Sanchez-Garcia M."/>
            <person name="Sanchez-Ramirez S."/>
            <person name="Szollosi G.J."/>
            <person name="Szarkandi J.G."/>
            <person name="Papp V."/>
            <person name="Albert L."/>
            <person name="Andreopoulos W."/>
            <person name="Angelini C."/>
            <person name="Antonin V."/>
            <person name="Barry K.W."/>
            <person name="Bougher N.L."/>
            <person name="Buchanan P."/>
            <person name="Buyck B."/>
            <person name="Bense V."/>
            <person name="Catcheside P."/>
            <person name="Chovatia M."/>
            <person name="Cooper J."/>
            <person name="Damon W."/>
            <person name="Desjardin D."/>
            <person name="Finy P."/>
            <person name="Geml J."/>
            <person name="Haridas S."/>
            <person name="Hughes K."/>
            <person name="Justo A."/>
            <person name="Karasinski D."/>
            <person name="Kautmanova I."/>
            <person name="Kiss B."/>
            <person name="Kocsube S."/>
            <person name="Kotiranta H."/>
            <person name="LaButti K.M."/>
            <person name="Lechner B.E."/>
            <person name="Liimatainen K."/>
            <person name="Lipzen A."/>
            <person name="Lukacs Z."/>
            <person name="Mihaltcheva S."/>
            <person name="Morgado L.N."/>
            <person name="Niskanen T."/>
            <person name="Noordeloos M.E."/>
            <person name="Ohm R.A."/>
            <person name="Ortiz-Santana B."/>
            <person name="Ovrebo C."/>
            <person name="Racz N."/>
            <person name="Riley R."/>
            <person name="Savchenko A."/>
            <person name="Shiryaev A."/>
            <person name="Soop K."/>
            <person name="Spirin V."/>
            <person name="Szebenyi C."/>
            <person name="Tomsovsky M."/>
            <person name="Tulloss R.E."/>
            <person name="Uehling J."/>
            <person name="Grigoriev I.V."/>
            <person name="Vagvolgyi C."/>
            <person name="Papp T."/>
            <person name="Martin F.M."/>
            <person name="Miettinen O."/>
            <person name="Hibbett D.S."/>
            <person name="Nagy L.G."/>
        </authorList>
    </citation>
    <scope>NUCLEOTIDE SEQUENCE [LARGE SCALE GENOMIC DNA]</scope>
    <source>
        <strain evidence="4 5">CBS 309.79</strain>
    </source>
</reference>
<feature type="transmembrane region" description="Helical" evidence="3">
    <location>
        <begin position="762"/>
        <end position="781"/>
    </location>
</feature>
<protein>
    <submittedName>
        <fullName evidence="4">Uncharacterized protein</fullName>
    </submittedName>
</protein>
<feature type="region of interest" description="Disordered" evidence="2">
    <location>
        <begin position="353"/>
        <end position="381"/>
    </location>
</feature>
<dbReference type="Proteomes" id="UP000305067">
    <property type="component" value="Unassembled WGS sequence"/>
</dbReference>
<proteinExistence type="predicted"/>
<dbReference type="STRING" id="1884261.A0A5C3QZ15"/>
<keyword evidence="3" id="KW-0812">Transmembrane</keyword>
<name>A0A5C3QZ15_9AGAR</name>